<keyword evidence="5" id="KW-0418">Kinase</keyword>
<evidence type="ECO:0000256" key="1">
    <source>
        <dbReference type="ARBA" id="ARBA00012513"/>
    </source>
</evidence>
<feature type="domain" description="Protein kinase" evidence="10">
    <location>
        <begin position="52"/>
        <end position="476"/>
    </location>
</feature>
<dbReference type="SMART" id="SM00220">
    <property type="entry name" value="S_TKc"/>
    <property type="match status" value="1"/>
</dbReference>
<comment type="catalytic activity">
    <reaction evidence="8">
        <text>L-seryl-[protein] + ATP = O-phospho-L-seryl-[protein] + ADP + H(+)</text>
        <dbReference type="Rhea" id="RHEA:17989"/>
        <dbReference type="Rhea" id="RHEA-COMP:9863"/>
        <dbReference type="Rhea" id="RHEA-COMP:11604"/>
        <dbReference type="ChEBI" id="CHEBI:15378"/>
        <dbReference type="ChEBI" id="CHEBI:29999"/>
        <dbReference type="ChEBI" id="CHEBI:30616"/>
        <dbReference type="ChEBI" id="CHEBI:83421"/>
        <dbReference type="ChEBI" id="CHEBI:456216"/>
        <dbReference type="EC" id="2.7.11.1"/>
    </reaction>
</comment>
<dbReference type="InterPro" id="IPR008271">
    <property type="entry name" value="Ser/Thr_kinase_AS"/>
</dbReference>
<dbReference type="PANTHER" id="PTHR44329:SF285">
    <property type="entry name" value="V-MOS MOLONEY MURINE SARCOMA VIRAL ONCO HOMOLOG"/>
    <property type="match status" value="1"/>
</dbReference>
<dbReference type="PROSITE" id="PS50011">
    <property type="entry name" value="PROTEIN_KINASE_DOM"/>
    <property type="match status" value="1"/>
</dbReference>
<keyword evidence="6" id="KW-0067">ATP-binding</keyword>
<dbReference type="AlphaFoldDB" id="A0A6C0AUG9"/>
<dbReference type="Pfam" id="PF06293">
    <property type="entry name" value="Kdo"/>
    <property type="match status" value="1"/>
</dbReference>
<dbReference type="Gene3D" id="1.10.510.10">
    <property type="entry name" value="Transferase(Phosphotransferase) domain 1"/>
    <property type="match status" value="2"/>
</dbReference>
<feature type="compositionally biased region" description="Basic and acidic residues" evidence="9">
    <location>
        <begin position="31"/>
        <end position="40"/>
    </location>
</feature>
<reference evidence="11" key="1">
    <citation type="journal article" date="2020" name="Nature">
        <title>Giant virus diversity and host interactions through global metagenomics.</title>
        <authorList>
            <person name="Schulz F."/>
            <person name="Roux S."/>
            <person name="Paez-Espino D."/>
            <person name="Jungbluth S."/>
            <person name="Walsh D.A."/>
            <person name="Denef V.J."/>
            <person name="McMahon K.D."/>
            <person name="Konstantinidis K.T."/>
            <person name="Eloe-Fadrosh E.A."/>
            <person name="Kyrpides N.C."/>
            <person name="Woyke T."/>
        </authorList>
    </citation>
    <scope>NUCLEOTIDE SEQUENCE</scope>
    <source>
        <strain evidence="11">GVMAG-S-1103017-74</strain>
    </source>
</reference>
<evidence type="ECO:0000256" key="3">
    <source>
        <dbReference type="ARBA" id="ARBA00022679"/>
    </source>
</evidence>
<comment type="catalytic activity">
    <reaction evidence="7">
        <text>L-threonyl-[protein] + ATP = O-phospho-L-threonyl-[protein] + ADP + H(+)</text>
        <dbReference type="Rhea" id="RHEA:46608"/>
        <dbReference type="Rhea" id="RHEA-COMP:11060"/>
        <dbReference type="Rhea" id="RHEA-COMP:11605"/>
        <dbReference type="ChEBI" id="CHEBI:15378"/>
        <dbReference type="ChEBI" id="CHEBI:30013"/>
        <dbReference type="ChEBI" id="CHEBI:30616"/>
        <dbReference type="ChEBI" id="CHEBI:61977"/>
        <dbReference type="ChEBI" id="CHEBI:456216"/>
        <dbReference type="EC" id="2.7.11.1"/>
    </reaction>
</comment>
<dbReference type="Pfam" id="PF00069">
    <property type="entry name" value="Pkinase"/>
    <property type="match status" value="1"/>
</dbReference>
<evidence type="ECO:0000256" key="6">
    <source>
        <dbReference type="ARBA" id="ARBA00022840"/>
    </source>
</evidence>
<evidence type="ECO:0000256" key="8">
    <source>
        <dbReference type="ARBA" id="ARBA00048679"/>
    </source>
</evidence>
<feature type="compositionally biased region" description="Basic and acidic residues" evidence="9">
    <location>
        <begin position="1"/>
        <end position="19"/>
    </location>
</feature>
<evidence type="ECO:0000256" key="5">
    <source>
        <dbReference type="ARBA" id="ARBA00022777"/>
    </source>
</evidence>
<dbReference type="GO" id="GO:0004674">
    <property type="term" value="F:protein serine/threonine kinase activity"/>
    <property type="evidence" value="ECO:0007669"/>
    <property type="project" value="UniProtKB-KW"/>
</dbReference>
<protein>
    <recommendedName>
        <fullName evidence="1">non-specific serine/threonine protein kinase</fullName>
        <ecNumber evidence="1">2.7.11.1</ecNumber>
    </recommendedName>
</protein>
<organism evidence="11">
    <name type="scientific">viral metagenome</name>
    <dbReference type="NCBI Taxonomy" id="1070528"/>
    <lineage>
        <taxon>unclassified sequences</taxon>
        <taxon>metagenomes</taxon>
        <taxon>organismal metagenomes</taxon>
    </lineage>
</organism>
<evidence type="ECO:0000256" key="9">
    <source>
        <dbReference type="SAM" id="MobiDB-lite"/>
    </source>
</evidence>
<evidence type="ECO:0000256" key="7">
    <source>
        <dbReference type="ARBA" id="ARBA00047899"/>
    </source>
</evidence>
<dbReference type="PANTHER" id="PTHR44329">
    <property type="entry name" value="SERINE/THREONINE-PROTEIN KINASE TNNI3K-RELATED"/>
    <property type="match status" value="1"/>
</dbReference>
<dbReference type="InterPro" id="IPR051681">
    <property type="entry name" value="Ser/Thr_Kinases-Pseudokinases"/>
</dbReference>
<keyword evidence="4" id="KW-0547">Nucleotide-binding</keyword>
<keyword evidence="3" id="KW-0808">Transferase</keyword>
<accession>A0A6C0AUG9</accession>
<proteinExistence type="predicted"/>
<dbReference type="SUPFAM" id="SSF56112">
    <property type="entry name" value="Protein kinase-like (PK-like)"/>
    <property type="match status" value="1"/>
</dbReference>
<keyword evidence="2" id="KW-0723">Serine/threonine-protein kinase</keyword>
<name>A0A6C0AUG9_9ZZZZ</name>
<sequence>MSMNQDPHDPPTRESDARDVASFQESIPLDDAARGHGSDAADVRRAPALYINAAKRPLHSGGQADVHVGVLNGMPVMFKAFNKKEHAARELNVHHEVTQACSARELALFVPSHHTFMCPTSPLITPLEGKACAANELCLMDMHELLTPLWQQHDDTQSTRAVRGVAKALSGDVGVRRLLRQVTRGVAHMHARGIAHNDLKLCNVFITTQDRCRVLSASSIACSDLQANDSVAERCLAHALQHNMTCAVQSPREGRQPLNTNEGTVMSRVHAAMRGAVLDVVTAAGTVDAPLPRSWFSPRARLQACVSDMGLAHVAQLGYMPTRRGLYVVSNSQTAPELMHAVLRRAHTGEDKAGAVVLGEGPEPLDSDAFDELSMDVYALGVLVYSAVTGTLPYRSPRPDTPRFRAFMHALHGPEAHLLHKCMQPHRKEWRTPVPSTYETTLKAMTPECRQFLRACMHPNPARRLHAAMLLQLPFLQAHTADTQ</sequence>
<dbReference type="InterPro" id="IPR011009">
    <property type="entry name" value="Kinase-like_dom_sf"/>
</dbReference>
<dbReference type="GO" id="GO:0005524">
    <property type="term" value="F:ATP binding"/>
    <property type="evidence" value="ECO:0007669"/>
    <property type="project" value="UniProtKB-KW"/>
</dbReference>
<dbReference type="EC" id="2.7.11.1" evidence="1"/>
<evidence type="ECO:0000256" key="2">
    <source>
        <dbReference type="ARBA" id="ARBA00022527"/>
    </source>
</evidence>
<evidence type="ECO:0000259" key="10">
    <source>
        <dbReference type="PROSITE" id="PS50011"/>
    </source>
</evidence>
<dbReference type="EMBL" id="MN740864">
    <property type="protein sequence ID" value="QHS82931.1"/>
    <property type="molecule type" value="Genomic_DNA"/>
</dbReference>
<feature type="region of interest" description="Disordered" evidence="9">
    <location>
        <begin position="1"/>
        <end position="40"/>
    </location>
</feature>
<evidence type="ECO:0000256" key="4">
    <source>
        <dbReference type="ARBA" id="ARBA00022741"/>
    </source>
</evidence>
<dbReference type="PROSITE" id="PS00108">
    <property type="entry name" value="PROTEIN_KINASE_ST"/>
    <property type="match status" value="1"/>
</dbReference>
<dbReference type="InterPro" id="IPR000719">
    <property type="entry name" value="Prot_kinase_dom"/>
</dbReference>
<evidence type="ECO:0000313" key="11">
    <source>
        <dbReference type="EMBL" id="QHS82931.1"/>
    </source>
</evidence>